<dbReference type="InterPro" id="IPR032710">
    <property type="entry name" value="NTF2-like_dom_sf"/>
</dbReference>
<dbReference type="EMBL" id="CAEZXM010000051">
    <property type="protein sequence ID" value="CAB4684200.1"/>
    <property type="molecule type" value="Genomic_DNA"/>
</dbReference>
<dbReference type="Pfam" id="PF13577">
    <property type="entry name" value="SnoaL_4"/>
    <property type="match status" value="1"/>
</dbReference>
<dbReference type="AlphaFoldDB" id="A0A6J6NC79"/>
<feature type="domain" description="SnoaL-like" evidence="1">
    <location>
        <begin position="4"/>
        <end position="127"/>
    </location>
</feature>
<protein>
    <submittedName>
        <fullName evidence="2">Unannotated protein</fullName>
    </submittedName>
</protein>
<proteinExistence type="predicted"/>
<dbReference type="Gene3D" id="3.10.450.50">
    <property type="match status" value="1"/>
</dbReference>
<dbReference type="CDD" id="cd00531">
    <property type="entry name" value="NTF2_like"/>
    <property type="match status" value="1"/>
</dbReference>
<dbReference type="InterPro" id="IPR037401">
    <property type="entry name" value="SnoaL-like"/>
</dbReference>
<reference evidence="2" key="1">
    <citation type="submission" date="2020-05" db="EMBL/GenBank/DDBJ databases">
        <authorList>
            <person name="Chiriac C."/>
            <person name="Salcher M."/>
            <person name="Ghai R."/>
            <person name="Kavagutti S V."/>
        </authorList>
    </citation>
    <scope>NUCLEOTIDE SEQUENCE</scope>
</reference>
<dbReference type="SUPFAM" id="SSF54427">
    <property type="entry name" value="NTF2-like"/>
    <property type="match status" value="1"/>
</dbReference>
<evidence type="ECO:0000313" key="2">
    <source>
        <dbReference type="EMBL" id="CAB4684200.1"/>
    </source>
</evidence>
<gene>
    <name evidence="2" type="ORF">UFOPK2366_00394</name>
</gene>
<organism evidence="2">
    <name type="scientific">freshwater metagenome</name>
    <dbReference type="NCBI Taxonomy" id="449393"/>
    <lineage>
        <taxon>unclassified sequences</taxon>
        <taxon>metagenomes</taxon>
        <taxon>ecological metagenomes</taxon>
    </lineage>
</organism>
<accession>A0A6J6NC79</accession>
<sequence>MNPREGIERLLFDYCDGIDRGDFESTANLFGEAGLYGLVGSGAAEGAQQVLATFHASVRTYDGLPRTRHVVTNVVIDVHESQTSGTARSYITVLHQAPGCTLAPVVGGTYHDRVHLVDGQWQFAERRMIIELIGDMSTHLKTSPF</sequence>
<evidence type="ECO:0000259" key="1">
    <source>
        <dbReference type="Pfam" id="PF13577"/>
    </source>
</evidence>
<name>A0A6J6NC79_9ZZZZ</name>